<dbReference type="InterPro" id="IPR050595">
    <property type="entry name" value="Bact_response_regulator"/>
</dbReference>
<dbReference type="AlphaFoldDB" id="A0A9X2THK5"/>
<dbReference type="Proteomes" id="UP001155027">
    <property type="component" value="Unassembled WGS sequence"/>
</dbReference>
<dbReference type="InterPro" id="IPR001789">
    <property type="entry name" value="Sig_transdc_resp-reg_receiver"/>
</dbReference>
<evidence type="ECO:0000259" key="3">
    <source>
        <dbReference type="PROSITE" id="PS50110"/>
    </source>
</evidence>
<feature type="domain" description="Response regulatory" evidence="3">
    <location>
        <begin position="7"/>
        <end position="122"/>
    </location>
</feature>
<gene>
    <name evidence="4" type="ORF">GGP71_003303</name>
</gene>
<name>A0A9X2THK5_9BACT</name>
<dbReference type="SMART" id="SM00448">
    <property type="entry name" value="REC"/>
    <property type="match status" value="1"/>
</dbReference>
<dbReference type="PANTHER" id="PTHR44591">
    <property type="entry name" value="STRESS RESPONSE REGULATOR PROTEIN 1"/>
    <property type="match status" value="1"/>
</dbReference>
<sequence>MNDTQARILLIEGNEVHARATRNCLEKWHDVVLSSSVEEALDRFVPSDFDLLIIDWRLPGESGLSFAHDLQEGLGGEDLPIMMQTSEDRAKYVREAVEAGVDDYVVKPVRCETLRERVALLLEPSPACPQIAL</sequence>
<reference evidence="4" key="1">
    <citation type="submission" date="2022-08" db="EMBL/GenBank/DDBJ databases">
        <title>Genomic Encyclopedia of Type Strains, Phase V (KMG-V): Genome sequencing to study the core and pangenomes of soil and plant-associated prokaryotes.</title>
        <authorList>
            <person name="Whitman W."/>
        </authorList>
    </citation>
    <scope>NUCLEOTIDE SEQUENCE</scope>
    <source>
        <strain evidence="4">0</strain>
    </source>
</reference>
<dbReference type="PANTHER" id="PTHR44591:SF3">
    <property type="entry name" value="RESPONSE REGULATORY DOMAIN-CONTAINING PROTEIN"/>
    <property type="match status" value="1"/>
</dbReference>
<evidence type="ECO:0000256" key="2">
    <source>
        <dbReference type="PROSITE-ProRule" id="PRU00169"/>
    </source>
</evidence>
<keyword evidence="1 2" id="KW-0597">Phosphoprotein</keyword>
<evidence type="ECO:0000313" key="5">
    <source>
        <dbReference type="Proteomes" id="UP001155027"/>
    </source>
</evidence>
<dbReference type="GO" id="GO:0000160">
    <property type="term" value="P:phosphorelay signal transduction system"/>
    <property type="evidence" value="ECO:0007669"/>
    <property type="project" value="InterPro"/>
</dbReference>
<dbReference type="GO" id="GO:0003677">
    <property type="term" value="F:DNA binding"/>
    <property type="evidence" value="ECO:0007669"/>
    <property type="project" value="UniProtKB-KW"/>
</dbReference>
<dbReference type="SUPFAM" id="SSF52172">
    <property type="entry name" value="CheY-like"/>
    <property type="match status" value="1"/>
</dbReference>
<dbReference type="Gene3D" id="3.40.50.2300">
    <property type="match status" value="1"/>
</dbReference>
<dbReference type="InterPro" id="IPR011006">
    <property type="entry name" value="CheY-like_superfamily"/>
</dbReference>
<protein>
    <submittedName>
        <fullName evidence="4">DNA-binding response OmpR family regulator</fullName>
    </submittedName>
</protein>
<dbReference type="CDD" id="cd00156">
    <property type="entry name" value="REC"/>
    <property type="match status" value="1"/>
</dbReference>
<dbReference type="PROSITE" id="PS50110">
    <property type="entry name" value="RESPONSE_REGULATORY"/>
    <property type="match status" value="1"/>
</dbReference>
<evidence type="ECO:0000256" key="1">
    <source>
        <dbReference type="ARBA" id="ARBA00022553"/>
    </source>
</evidence>
<dbReference type="EMBL" id="JANUAU010000019">
    <property type="protein sequence ID" value="MCS3679352.1"/>
    <property type="molecule type" value="Genomic_DNA"/>
</dbReference>
<organism evidence="4 5">
    <name type="scientific">Salinibacter ruber</name>
    <dbReference type="NCBI Taxonomy" id="146919"/>
    <lineage>
        <taxon>Bacteria</taxon>
        <taxon>Pseudomonadati</taxon>
        <taxon>Rhodothermota</taxon>
        <taxon>Rhodothermia</taxon>
        <taxon>Rhodothermales</taxon>
        <taxon>Salinibacteraceae</taxon>
        <taxon>Salinibacter</taxon>
    </lineage>
</organism>
<dbReference type="Pfam" id="PF00072">
    <property type="entry name" value="Response_reg"/>
    <property type="match status" value="1"/>
</dbReference>
<proteinExistence type="predicted"/>
<comment type="caution">
    <text evidence="4">The sequence shown here is derived from an EMBL/GenBank/DDBJ whole genome shotgun (WGS) entry which is preliminary data.</text>
</comment>
<dbReference type="RefSeq" id="WP_259066783.1">
    <property type="nucleotide sequence ID" value="NZ_JANTZR010000025.1"/>
</dbReference>
<evidence type="ECO:0000313" key="4">
    <source>
        <dbReference type="EMBL" id="MCS3679352.1"/>
    </source>
</evidence>
<accession>A0A9X2THK5</accession>
<feature type="modified residue" description="4-aspartylphosphate" evidence="2">
    <location>
        <position position="55"/>
    </location>
</feature>
<keyword evidence="4" id="KW-0238">DNA-binding</keyword>